<comment type="caution">
    <text evidence="1">The sequence shown here is derived from an EMBL/GenBank/DDBJ whole genome shotgun (WGS) entry which is preliminary data.</text>
</comment>
<evidence type="ECO:0000313" key="2">
    <source>
        <dbReference type="Proteomes" id="UP000580250"/>
    </source>
</evidence>
<dbReference type="EMBL" id="CAJEWN010002455">
    <property type="protein sequence ID" value="CAD2203773.1"/>
    <property type="molecule type" value="Genomic_DNA"/>
</dbReference>
<dbReference type="Proteomes" id="UP000580250">
    <property type="component" value="Unassembled WGS sequence"/>
</dbReference>
<proteinExistence type="predicted"/>
<organism evidence="1 2">
    <name type="scientific">Meloidogyne enterolobii</name>
    <name type="common">Root-knot nematode worm</name>
    <name type="synonym">Meloidogyne mayaguensis</name>
    <dbReference type="NCBI Taxonomy" id="390850"/>
    <lineage>
        <taxon>Eukaryota</taxon>
        <taxon>Metazoa</taxon>
        <taxon>Ecdysozoa</taxon>
        <taxon>Nematoda</taxon>
        <taxon>Chromadorea</taxon>
        <taxon>Rhabditida</taxon>
        <taxon>Tylenchina</taxon>
        <taxon>Tylenchomorpha</taxon>
        <taxon>Tylenchoidea</taxon>
        <taxon>Meloidogynidae</taxon>
        <taxon>Meloidogyninae</taxon>
        <taxon>Meloidogyne</taxon>
    </lineage>
</organism>
<dbReference type="AlphaFoldDB" id="A0A6V7XWP1"/>
<name>A0A6V7XWP1_MELEN</name>
<accession>A0A6V7XWP1</accession>
<evidence type="ECO:0000313" key="1">
    <source>
        <dbReference type="EMBL" id="CAD2203773.1"/>
    </source>
</evidence>
<gene>
    <name evidence="1" type="ORF">MENT_LOCUS57471</name>
</gene>
<reference evidence="1 2" key="1">
    <citation type="submission" date="2020-08" db="EMBL/GenBank/DDBJ databases">
        <authorList>
            <person name="Koutsovoulos G."/>
            <person name="Danchin GJ E."/>
        </authorList>
    </citation>
    <scope>NUCLEOTIDE SEQUENCE [LARGE SCALE GENOMIC DNA]</scope>
</reference>
<sequence>MAEEGLSNSDLELKLCNQSIDLLTLRTNFNDLQANFNNLQIKFIEKKEKTFNLERKNFLLKMN</sequence>
<protein>
    <submittedName>
        <fullName evidence="1">Uncharacterized protein</fullName>
    </submittedName>
</protein>